<proteinExistence type="predicted"/>
<dbReference type="SUPFAM" id="SSF56349">
    <property type="entry name" value="DNA breaking-rejoining enzymes"/>
    <property type="match status" value="1"/>
</dbReference>
<dbReference type="AlphaFoldDB" id="X1JY16"/>
<dbReference type="InterPro" id="IPR013762">
    <property type="entry name" value="Integrase-like_cat_sf"/>
</dbReference>
<dbReference type="InterPro" id="IPR011010">
    <property type="entry name" value="DNA_brk_join_enz"/>
</dbReference>
<accession>X1JY16</accession>
<keyword evidence="1" id="KW-0233">DNA recombination</keyword>
<dbReference type="Gene3D" id="1.10.443.10">
    <property type="entry name" value="Intergrase catalytic core"/>
    <property type="match status" value="1"/>
</dbReference>
<evidence type="ECO:0008006" key="3">
    <source>
        <dbReference type="Google" id="ProtNLM"/>
    </source>
</evidence>
<dbReference type="GO" id="GO:0015074">
    <property type="term" value="P:DNA integration"/>
    <property type="evidence" value="ECO:0007669"/>
    <property type="project" value="InterPro"/>
</dbReference>
<evidence type="ECO:0000256" key="1">
    <source>
        <dbReference type="ARBA" id="ARBA00023172"/>
    </source>
</evidence>
<dbReference type="GO" id="GO:0003677">
    <property type="term" value="F:DNA binding"/>
    <property type="evidence" value="ECO:0007669"/>
    <property type="project" value="InterPro"/>
</dbReference>
<name>X1JY16_9ZZZZ</name>
<dbReference type="EMBL" id="BARU01042281">
    <property type="protein sequence ID" value="GAH83149.1"/>
    <property type="molecule type" value="Genomic_DNA"/>
</dbReference>
<protein>
    <recommendedName>
        <fullName evidence="3">Tyr recombinase domain-containing protein</fullName>
    </recommendedName>
</protein>
<organism evidence="2">
    <name type="scientific">marine sediment metagenome</name>
    <dbReference type="NCBI Taxonomy" id="412755"/>
    <lineage>
        <taxon>unclassified sequences</taxon>
        <taxon>metagenomes</taxon>
        <taxon>ecological metagenomes</taxon>
    </lineage>
</organism>
<evidence type="ECO:0000313" key="2">
    <source>
        <dbReference type="EMBL" id="GAH83149.1"/>
    </source>
</evidence>
<dbReference type="GO" id="GO:0006310">
    <property type="term" value="P:DNA recombination"/>
    <property type="evidence" value="ECO:0007669"/>
    <property type="project" value="UniProtKB-KW"/>
</dbReference>
<comment type="caution">
    <text evidence="2">The sequence shown here is derived from an EMBL/GenBank/DDBJ whole genome shotgun (WGS) entry which is preliminary data.</text>
</comment>
<gene>
    <name evidence="2" type="ORF">S03H2_64998</name>
</gene>
<reference evidence="2" key="1">
    <citation type="journal article" date="2014" name="Front. Microbiol.">
        <title>High frequency of phylogenetically diverse reductive dehalogenase-homologous genes in deep subseafloor sedimentary metagenomes.</title>
        <authorList>
            <person name="Kawai M."/>
            <person name="Futagami T."/>
            <person name="Toyoda A."/>
            <person name="Takaki Y."/>
            <person name="Nishi S."/>
            <person name="Hori S."/>
            <person name="Arai W."/>
            <person name="Tsubouchi T."/>
            <person name="Morono Y."/>
            <person name="Uchiyama I."/>
            <person name="Ito T."/>
            <person name="Fujiyama A."/>
            <person name="Inagaki F."/>
            <person name="Takami H."/>
        </authorList>
    </citation>
    <scope>NUCLEOTIDE SEQUENCE</scope>
    <source>
        <strain evidence="2">Expedition CK06-06</strain>
    </source>
</reference>
<sequence length="67" mass="7799">MESRVELMHIRDFLGHKSVLTTEIYARMNPKFTFEAVKSAYKNITVDNIPAWKGKNEIMVMLKNLAK</sequence>